<reference evidence="2" key="1">
    <citation type="submission" date="2021-05" db="EMBL/GenBank/DDBJ databases">
        <authorList>
            <person name="Alioto T."/>
            <person name="Alioto T."/>
            <person name="Gomez Garrido J."/>
        </authorList>
    </citation>
    <scope>NUCLEOTIDE SEQUENCE</scope>
</reference>
<feature type="compositionally biased region" description="Polar residues" evidence="1">
    <location>
        <begin position="42"/>
        <end position="57"/>
    </location>
</feature>
<feature type="compositionally biased region" description="Polar residues" evidence="1">
    <location>
        <begin position="1"/>
        <end position="11"/>
    </location>
</feature>
<organism evidence="2">
    <name type="scientific">Culex pipiens</name>
    <name type="common">House mosquito</name>
    <dbReference type="NCBI Taxonomy" id="7175"/>
    <lineage>
        <taxon>Eukaryota</taxon>
        <taxon>Metazoa</taxon>
        <taxon>Ecdysozoa</taxon>
        <taxon>Arthropoda</taxon>
        <taxon>Hexapoda</taxon>
        <taxon>Insecta</taxon>
        <taxon>Pterygota</taxon>
        <taxon>Neoptera</taxon>
        <taxon>Endopterygota</taxon>
        <taxon>Diptera</taxon>
        <taxon>Nematocera</taxon>
        <taxon>Culicoidea</taxon>
        <taxon>Culicidae</taxon>
        <taxon>Culicinae</taxon>
        <taxon>Culicini</taxon>
        <taxon>Culex</taxon>
        <taxon>Culex</taxon>
    </lineage>
</organism>
<evidence type="ECO:0000256" key="1">
    <source>
        <dbReference type="SAM" id="MobiDB-lite"/>
    </source>
</evidence>
<dbReference type="EMBL" id="HBUE01266362">
    <property type="protein sequence ID" value="CAG6561499.1"/>
    <property type="molecule type" value="Transcribed_RNA"/>
</dbReference>
<dbReference type="EMBL" id="HBUE01161169">
    <property type="protein sequence ID" value="CAG6510095.1"/>
    <property type="molecule type" value="Transcribed_RNA"/>
</dbReference>
<dbReference type="EMBL" id="HBUE01074088">
    <property type="protein sequence ID" value="CAG6474099.1"/>
    <property type="molecule type" value="Transcribed_RNA"/>
</dbReference>
<accession>A0A8D8IXQ7</accession>
<sequence length="102" mass="10845">MRLRSPSSAAVATNLRCPSRRATPTRTPASICWRRPSPLRARSSTSTLAGARSSATAWPSRRAEWSKPSRPPSKSHTSSGKSASRPGRSASSWVAAPRSSAT</sequence>
<feature type="compositionally biased region" description="Low complexity" evidence="1">
    <location>
        <begin position="74"/>
        <end position="84"/>
    </location>
</feature>
<proteinExistence type="predicted"/>
<feature type="region of interest" description="Disordered" evidence="1">
    <location>
        <begin position="1"/>
        <end position="102"/>
    </location>
</feature>
<evidence type="ECO:0000313" key="2">
    <source>
        <dbReference type="EMBL" id="CAG6561499.1"/>
    </source>
</evidence>
<dbReference type="AlphaFoldDB" id="A0A8D8IXQ7"/>
<protein>
    <submittedName>
        <fullName evidence="2">(northern house mosquito) hypothetical protein</fullName>
    </submittedName>
</protein>
<name>A0A8D8IXQ7_CULPI</name>